<keyword evidence="2" id="KW-0812">Transmembrane</keyword>
<dbReference type="KEGG" id="bgt:106079318"/>
<keyword evidence="2" id="KW-1133">Transmembrane helix</keyword>
<accession>A0A2C9KLB0</accession>
<proteinExistence type="predicted"/>
<dbReference type="VEuPathDB" id="VectorBase:BGLB021024"/>
<evidence type="ECO:0000313" key="3">
    <source>
        <dbReference type="EnsemblMetazoa" id="BGLB021024-PA"/>
    </source>
</evidence>
<dbReference type="Gene3D" id="1.10.287.1490">
    <property type="match status" value="1"/>
</dbReference>
<organism evidence="3 4">
    <name type="scientific">Biomphalaria glabrata</name>
    <name type="common">Bloodfluke planorb</name>
    <name type="synonym">Freshwater snail</name>
    <dbReference type="NCBI Taxonomy" id="6526"/>
    <lineage>
        <taxon>Eukaryota</taxon>
        <taxon>Metazoa</taxon>
        <taxon>Spiralia</taxon>
        <taxon>Lophotrochozoa</taxon>
        <taxon>Mollusca</taxon>
        <taxon>Gastropoda</taxon>
        <taxon>Heterobranchia</taxon>
        <taxon>Euthyneura</taxon>
        <taxon>Panpulmonata</taxon>
        <taxon>Hygrophila</taxon>
        <taxon>Lymnaeoidea</taxon>
        <taxon>Planorbidae</taxon>
        <taxon>Biomphalaria</taxon>
    </lineage>
</organism>
<feature type="region of interest" description="Disordered" evidence="1">
    <location>
        <begin position="112"/>
        <end position="165"/>
    </location>
</feature>
<dbReference type="VEuPathDB" id="VectorBase:BGLAX_050328"/>
<keyword evidence="2" id="KW-0472">Membrane</keyword>
<feature type="compositionally biased region" description="Basic and acidic residues" evidence="1">
    <location>
        <begin position="112"/>
        <end position="123"/>
    </location>
</feature>
<feature type="transmembrane region" description="Helical" evidence="2">
    <location>
        <begin position="6"/>
        <end position="26"/>
    </location>
</feature>
<evidence type="ECO:0000256" key="1">
    <source>
        <dbReference type="SAM" id="MobiDB-lite"/>
    </source>
</evidence>
<name>A0A2C9KLB0_BIOGL</name>
<protein>
    <submittedName>
        <fullName evidence="3">Uncharacterized protein</fullName>
    </submittedName>
</protein>
<dbReference type="Proteomes" id="UP000076420">
    <property type="component" value="Unassembled WGS sequence"/>
</dbReference>
<dbReference type="OrthoDB" id="6157206at2759"/>
<sequence length="497" mass="56765">MSNYKLTVTLCITLLSNFVLLLFIIVKSSPSSHLFGHYINQTLVHLDRDRVSLRDLLQWYGLSSSAQDVNGRHVEKQENFRRFLEDNLIQLLLSDPLISNVFNARDPGLSSWREDKQTEDYGRRDRRSVKNNETSSNSEQPAATSNSEQPAATSNSEQPGAKNSNKQVVAIDSRNVQEIFSKLISDKKPKFKSPISTFLIPALMQFENTVTKKIESLRELVVSYDLRLEVLEKAMLSTSDTGHVEVQSDDLNNKSDLENPKEIIRLEELLPVANGSTLTEMKVSEDGSGELEGTTKNKVTSSTHKPTEILSWKVPEYYEIFRQLTGVEQKVLALENYNMMSDSELTRVRSEVIKMDDRVTELDRRNRNLQVRMSMHAVKLSELELFKNKAEATIQTSQDSYGRINTRLEAFKDRLTEFRNELRGVTSQFSRHDQIANELRAADSYKAHDIQEIRKNIFGLEGRLTSLYTSLDQNIQMMQADIKSVVDRLCSPKQISC</sequence>
<evidence type="ECO:0000256" key="2">
    <source>
        <dbReference type="SAM" id="Phobius"/>
    </source>
</evidence>
<dbReference type="EnsemblMetazoa" id="BGLB021024-RA">
    <property type="protein sequence ID" value="BGLB021024-PA"/>
    <property type="gene ID" value="BGLB021024"/>
</dbReference>
<dbReference type="AlphaFoldDB" id="A0A2C9KLB0"/>
<feature type="compositionally biased region" description="Polar residues" evidence="1">
    <location>
        <begin position="131"/>
        <end position="165"/>
    </location>
</feature>
<gene>
    <name evidence="3" type="primary">106079318</name>
</gene>
<dbReference type="RefSeq" id="XP_013095922.2">
    <property type="nucleotide sequence ID" value="XM_013240468.2"/>
</dbReference>
<evidence type="ECO:0000313" key="4">
    <source>
        <dbReference type="Proteomes" id="UP000076420"/>
    </source>
</evidence>
<reference evidence="3" key="1">
    <citation type="submission" date="2020-05" db="UniProtKB">
        <authorList>
            <consortium name="EnsemblMetazoa"/>
        </authorList>
    </citation>
    <scope>IDENTIFICATION</scope>
    <source>
        <strain evidence="3">BB02</strain>
    </source>
</reference>